<protein>
    <submittedName>
        <fullName evidence="3">Uncharacterized protein</fullName>
    </submittedName>
</protein>
<dbReference type="Proteomes" id="UP000054018">
    <property type="component" value="Unassembled WGS sequence"/>
</dbReference>
<evidence type="ECO:0000256" key="1">
    <source>
        <dbReference type="SAM" id="MobiDB-lite"/>
    </source>
</evidence>
<feature type="region of interest" description="Disordered" evidence="1">
    <location>
        <begin position="208"/>
        <end position="230"/>
    </location>
</feature>
<feature type="chain" id="PRO_5002207279" evidence="2">
    <location>
        <begin position="18"/>
        <end position="260"/>
    </location>
</feature>
<dbReference type="PANTHER" id="PTHR34862">
    <property type="entry name" value="SPARK DOMAIN-CONTAINING PROTEIN"/>
    <property type="match status" value="1"/>
</dbReference>
<dbReference type="STRING" id="765257.A0A0C9ZXY9"/>
<evidence type="ECO:0000313" key="3">
    <source>
        <dbReference type="EMBL" id="KIK27067.1"/>
    </source>
</evidence>
<keyword evidence="4" id="KW-1185">Reference proteome</keyword>
<dbReference type="AlphaFoldDB" id="A0A0C9ZXY9"/>
<reference evidence="3 4" key="1">
    <citation type="submission" date="2014-04" db="EMBL/GenBank/DDBJ databases">
        <authorList>
            <consortium name="DOE Joint Genome Institute"/>
            <person name="Kuo A."/>
            <person name="Kohler A."/>
            <person name="Costa M.D."/>
            <person name="Nagy L.G."/>
            <person name="Floudas D."/>
            <person name="Copeland A."/>
            <person name="Barry K.W."/>
            <person name="Cichocki N."/>
            <person name="Veneault-Fourrey C."/>
            <person name="LaButti K."/>
            <person name="Lindquist E.A."/>
            <person name="Lipzen A."/>
            <person name="Lundell T."/>
            <person name="Morin E."/>
            <person name="Murat C."/>
            <person name="Sun H."/>
            <person name="Tunlid A."/>
            <person name="Henrissat B."/>
            <person name="Grigoriev I.V."/>
            <person name="Hibbett D.S."/>
            <person name="Martin F."/>
            <person name="Nordberg H.P."/>
            <person name="Cantor M.N."/>
            <person name="Hua S.X."/>
        </authorList>
    </citation>
    <scope>NUCLEOTIDE SEQUENCE [LARGE SCALE GENOMIC DNA]</scope>
    <source>
        <strain evidence="3 4">441</strain>
    </source>
</reference>
<organism evidence="3 4">
    <name type="scientific">Pisolithus microcarpus 441</name>
    <dbReference type="NCBI Taxonomy" id="765257"/>
    <lineage>
        <taxon>Eukaryota</taxon>
        <taxon>Fungi</taxon>
        <taxon>Dikarya</taxon>
        <taxon>Basidiomycota</taxon>
        <taxon>Agaricomycotina</taxon>
        <taxon>Agaricomycetes</taxon>
        <taxon>Agaricomycetidae</taxon>
        <taxon>Boletales</taxon>
        <taxon>Sclerodermatineae</taxon>
        <taxon>Pisolithaceae</taxon>
        <taxon>Pisolithus</taxon>
    </lineage>
</organism>
<dbReference type="PANTHER" id="PTHR34862:SF1">
    <property type="entry name" value="SPARK DOMAIN-CONTAINING PROTEIN"/>
    <property type="match status" value="1"/>
</dbReference>
<proteinExistence type="predicted"/>
<dbReference type="EMBL" id="KN833698">
    <property type="protein sequence ID" value="KIK27067.1"/>
    <property type="molecule type" value="Genomic_DNA"/>
</dbReference>
<evidence type="ECO:0000256" key="2">
    <source>
        <dbReference type="SAM" id="SignalP"/>
    </source>
</evidence>
<keyword evidence="2" id="KW-0732">Signal</keyword>
<dbReference type="OrthoDB" id="2536450at2759"/>
<accession>A0A0C9ZXY9</accession>
<feature type="compositionally biased region" description="Low complexity" evidence="1">
    <location>
        <begin position="214"/>
        <end position="230"/>
    </location>
</feature>
<feature type="signal peptide" evidence="2">
    <location>
        <begin position="1"/>
        <end position="17"/>
    </location>
</feature>
<reference evidence="4" key="2">
    <citation type="submission" date="2015-01" db="EMBL/GenBank/DDBJ databases">
        <title>Evolutionary Origins and Diversification of the Mycorrhizal Mutualists.</title>
        <authorList>
            <consortium name="DOE Joint Genome Institute"/>
            <consortium name="Mycorrhizal Genomics Consortium"/>
            <person name="Kohler A."/>
            <person name="Kuo A."/>
            <person name="Nagy L.G."/>
            <person name="Floudas D."/>
            <person name="Copeland A."/>
            <person name="Barry K.W."/>
            <person name="Cichocki N."/>
            <person name="Veneault-Fourrey C."/>
            <person name="LaButti K."/>
            <person name="Lindquist E.A."/>
            <person name="Lipzen A."/>
            <person name="Lundell T."/>
            <person name="Morin E."/>
            <person name="Murat C."/>
            <person name="Riley R."/>
            <person name="Ohm R."/>
            <person name="Sun H."/>
            <person name="Tunlid A."/>
            <person name="Henrissat B."/>
            <person name="Grigoriev I.V."/>
            <person name="Hibbett D.S."/>
            <person name="Martin F."/>
        </authorList>
    </citation>
    <scope>NUCLEOTIDE SEQUENCE [LARGE SCALE GENOMIC DNA]</scope>
    <source>
        <strain evidence="4">441</strain>
    </source>
</reference>
<dbReference type="HOGENOM" id="CLU_084277_0_0_1"/>
<gene>
    <name evidence="3" type="ORF">PISMIDRAFT_675372</name>
</gene>
<sequence length="260" mass="26206">MLSKSVFLLAGAGFAAAQSISSQCSSTLVSVAGSPDSSCLNPNGIVQIALTSSNSSVIPAVDSWLTGLCALGPCSNSSLDAVFTNITSGCSSELASLGLNTNGSTNLTLYLEEAYPTLRQVWCLKDTSVNELCVTEELTGVQNTTGTLTINNFITVVGEIISGSSSIPQSVACSNCSKAAYTIADSNFPALVSNSTSTVQSTCGSSFTDGQMPSGIEETASNSSSSSSGSTGGAVSLSVNSLSMGVTMLVVVSSIFAIFA</sequence>
<evidence type="ECO:0000313" key="4">
    <source>
        <dbReference type="Proteomes" id="UP000054018"/>
    </source>
</evidence>
<name>A0A0C9ZXY9_9AGAM</name>